<dbReference type="RefSeq" id="WP_147942664.1">
    <property type="nucleotide sequence ID" value="NZ_CP108085.1"/>
</dbReference>
<keyword evidence="2" id="KW-1185">Reference proteome</keyword>
<gene>
    <name evidence="1" type="ORF">OG913_24570</name>
</gene>
<dbReference type="Proteomes" id="UP001432011">
    <property type="component" value="Chromosome"/>
</dbReference>
<organism evidence="1 2">
    <name type="scientific">Microbispora hainanensis</name>
    <dbReference type="NCBI Taxonomy" id="568844"/>
    <lineage>
        <taxon>Bacteria</taxon>
        <taxon>Bacillati</taxon>
        <taxon>Actinomycetota</taxon>
        <taxon>Actinomycetes</taxon>
        <taxon>Streptosporangiales</taxon>
        <taxon>Streptosporangiaceae</taxon>
        <taxon>Microbispora</taxon>
    </lineage>
</organism>
<reference evidence="1" key="1">
    <citation type="submission" date="2022-10" db="EMBL/GenBank/DDBJ databases">
        <title>The complete genomes of actinobacterial strains from the NBC collection.</title>
        <authorList>
            <person name="Joergensen T.S."/>
            <person name="Alvarez Arevalo M."/>
            <person name="Sterndorff E.B."/>
            <person name="Faurdal D."/>
            <person name="Vuksanovic O."/>
            <person name="Mourched A.-S."/>
            <person name="Charusanti P."/>
            <person name="Shaw S."/>
            <person name="Blin K."/>
            <person name="Weber T."/>
        </authorList>
    </citation>
    <scope>NUCLEOTIDE SEQUENCE</scope>
    <source>
        <strain evidence="1">NBC_00254</strain>
    </source>
</reference>
<name>A0ABZ1SL97_9ACTN</name>
<evidence type="ECO:0000313" key="1">
    <source>
        <dbReference type="EMBL" id="WUP72590.1"/>
    </source>
</evidence>
<accession>A0ABZ1SL97</accession>
<evidence type="ECO:0000313" key="2">
    <source>
        <dbReference type="Proteomes" id="UP001432011"/>
    </source>
</evidence>
<protein>
    <submittedName>
        <fullName evidence="1">Uncharacterized protein</fullName>
    </submittedName>
</protein>
<dbReference type="EMBL" id="CP108085">
    <property type="protein sequence ID" value="WUP72590.1"/>
    <property type="molecule type" value="Genomic_DNA"/>
</dbReference>
<proteinExistence type="predicted"/>
<sequence>MNFVVGDLVEVRSAEEILATLDENGELDGLPFMPEMLKFCGRRMSVYKVAHKLCDTIERTGLRRMTDAVHLTGSRCDGSAHGGCQTACLLYWKTAWIRKVTPQDPEPDPSPVPVDVEILERATTKEPFPDGAPRYSCQATEILRAAPQVLPLKDMRQFVWDVRSGNSSVGETMKGLFIGLFDRFQAKSRRVLPKRLWIKEGLEWGFFKGTAVGPTPVADLGLRPGDRVRVRSKAEIAATLNEQLRNRGMAFDEGLTRFCGRESRVLGKVERCVDEASGRMLEMKTPCILLDDFVCPGTHSLNCPRGHLPFWREIWLERIGEK</sequence>